<gene>
    <name evidence="1" type="ORF">FYJ35_13955</name>
</gene>
<keyword evidence="2" id="KW-1185">Reference proteome</keyword>
<dbReference type="EMBL" id="VULZ01000023">
    <property type="protein sequence ID" value="MSS16112.1"/>
    <property type="molecule type" value="Genomic_DNA"/>
</dbReference>
<organism evidence="1 2">
    <name type="scientific">Porcincola intestinalis</name>
    <dbReference type="NCBI Taxonomy" id="2606632"/>
    <lineage>
        <taxon>Bacteria</taxon>
        <taxon>Bacillati</taxon>
        <taxon>Bacillota</taxon>
        <taxon>Clostridia</taxon>
        <taxon>Lachnospirales</taxon>
        <taxon>Lachnospiraceae</taxon>
        <taxon>Porcincola</taxon>
    </lineage>
</organism>
<dbReference type="RefSeq" id="WP_154527542.1">
    <property type="nucleotide sequence ID" value="NZ_VULZ01000023.1"/>
</dbReference>
<evidence type="ECO:0000313" key="1">
    <source>
        <dbReference type="EMBL" id="MSS16112.1"/>
    </source>
</evidence>
<sequence length="141" mass="14363">MSELYETIGQQTYANLLADPQGADLITVPCKPGNGVVTAGTVLFRETTGLYSPAAAANVKADTQLVVLKETVDTGAAPGSGVTAVAEDAAAYRAGIFVDGAVKLANGAVLTDALKAVLRGQNIVFSKKESADTFQNTVSGT</sequence>
<name>A0A6L5XCB2_9FIRM</name>
<accession>A0A6L5XCB2</accession>
<comment type="caution">
    <text evidence="1">The sequence shown here is derived from an EMBL/GenBank/DDBJ whole genome shotgun (WGS) entry which is preliminary data.</text>
</comment>
<protein>
    <recommendedName>
        <fullName evidence="3">Head decoration protein</fullName>
    </recommendedName>
</protein>
<reference evidence="1 2" key="1">
    <citation type="submission" date="2019-08" db="EMBL/GenBank/DDBJ databases">
        <title>In-depth cultivation of the pig gut microbiome towards novel bacterial diversity and tailored functional studies.</title>
        <authorList>
            <person name="Wylensek D."/>
            <person name="Hitch T.C.A."/>
            <person name="Clavel T."/>
        </authorList>
    </citation>
    <scope>NUCLEOTIDE SEQUENCE [LARGE SCALE GENOMIC DNA]</scope>
    <source>
        <strain evidence="1 2">Oil+RF-744-WCA-WT-11</strain>
    </source>
</reference>
<evidence type="ECO:0000313" key="2">
    <source>
        <dbReference type="Proteomes" id="UP000481852"/>
    </source>
</evidence>
<evidence type="ECO:0008006" key="3">
    <source>
        <dbReference type="Google" id="ProtNLM"/>
    </source>
</evidence>
<dbReference type="AlphaFoldDB" id="A0A6L5XCB2"/>
<dbReference type="Proteomes" id="UP000481852">
    <property type="component" value="Unassembled WGS sequence"/>
</dbReference>
<proteinExistence type="predicted"/>